<dbReference type="Gene3D" id="3.40.50.300">
    <property type="entry name" value="P-loop containing nucleotide triphosphate hydrolases"/>
    <property type="match status" value="1"/>
</dbReference>
<evidence type="ECO:0000313" key="2">
    <source>
        <dbReference type="EMBL" id="ESL10341.1"/>
    </source>
</evidence>
<dbReference type="SMART" id="SM01024">
    <property type="entry name" value="BCS1_N"/>
    <property type="match status" value="1"/>
</dbReference>
<sequence length="394" mass="43952">MWRHVTLGVGPRLHVSSCSSALRNSLRALGLPDPQALLTSPTGLFAVLSGRQRNPAAGVASMSIEQGRGGGRKRQPRRRGIAISFLKADSTGSAGGGTGAETRLSMGQTDTHPRWIFLNREAASLALMILILTALWEALNSQKENIGRKLKEFLFVTLEVRSSREEFAMILDWMGRQPQGKRARNISLMPISIRDEVSEEEAKRGVAASGSEFVPGFGSHYMKFGSTRLWITRSMDNSKQYKSASRTGREDEVLQLVFFSRDRSVVHTFMEEVRASWEEQSKSTVRLYLPNGWGTRWEFLAKRLRRPLSTLYLPRTTMAIVEEAKLFLRSRELYMSLGVPWRRGYLFEGAPGTGKTSFILGLASELSLPIYLLSLQSKELDDASLIGLINSVPP</sequence>
<comment type="caution">
    <text evidence="2">The sequence shown here is derived from an EMBL/GenBank/DDBJ whole genome shotgun (WGS) entry which is preliminary data.</text>
</comment>
<evidence type="ECO:0000313" key="3">
    <source>
        <dbReference type="Proteomes" id="UP000031737"/>
    </source>
</evidence>
<dbReference type="PANTHER" id="PTHR23070">
    <property type="entry name" value="BCS1 AAA-TYPE ATPASE"/>
    <property type="match status" value="1"/>
</dbReference>
<dbReference type="Proteomes" id="UP000031737">
    <property type="component" value="Unassembled WGS sequence"/>
</dbReference>
<dbReference type="Pfam" id="PF08740">
    <property type="entry name" value="BCS1_N"/>
    <property type="match status" value="1"/>
</dbReference>
<proteinExistence type="predicted"/>
<feature type="non-terminal residue" evidence="2">
    <location>
        <position position="394"/>
    </location>
</feature>
<dbReference type="EMBL" id="AUPL01001929">
    <property type="protein sequence ID" value="ESL10341.1"/>
    <property type="molecule type" value="Genomic_DNA"/>
</dbReference>
<organism evidence="2 3">
    <name type="scientific">Trypanosoma rangeli SC58</name>
    <dbReference type="NCBI Taxonomy" id="429131"/>
    <lineage>
        <taxon>Eukaryota</taxon>
        <taxon>Discoba</taxon>
        <taxon>Euglenozoa</taxon>
        <taxon>Kinetoplastea</taxon>
        <taxon>Metakinetoplastina</taxon>
        <taxon>Trypanosomatida</taxon>
        <taxon>Trypanosomatidae</taxon>
        <taxon>Trypanosoma</taxon>
        <taxon>Herpetosoma</taxon>
    </lineage>
</organism>
<dbReference type="AlphaFoldDB" id="A0A061J880"/>
<dbReference type="InterPro" id="IPR050747">
    <property type="entry name" value="Mitochondrial_chaperone_BCS1"/>
</dbReference>
<gene>
    <name evidence="2" type="ORF">TRSC58_01929</name>
</gene>
<accession>A0A061J880</accession>
<dbReference type="SUPFAM" id="SSF52540">
    <property type="entry name" value="P-loop containing nucleoside triphosphate hydrolases"/>
    <property type="match status" value="1"/>
</dbReference>
<feature type="domain" description="BCS1 N-terminal" evidence="1">
    <location>
        <begin position="130"/>
        <end position="311"/>
    </location>
</feature>
<protein>
    <submittedName>
        <fullName evidence="2">ATP-dependent chaperone</fullName>
    </submittedName>
</protein>
<dbReference type="OrthoDB" id="10251412at2759"/>
<dbReference type="VEuPathDB" id="TriTrypDB:TRSC58_01929"/>
<evidence type="ECO:0000259" key="1">
    <source>
        <dbReference type="SMART" id="SM01024"/>
    </source>
</evidence>
<dbReference type="InterPro" id="IPR027417">
    <property type="entry name" value="P-loop_NTPase"/>
</dbReference>
<keyword evidence="3" id="KW-1185">Reference proteome</keyword>
<reference evidence="2 3" key="1">
    <citation type="submission" date="2013-07" db="EMBL/GenBank/DDBJ databases">
        <authorList>
            <person name="Stoco P.H."/>
            <person name="Wagner G."/>
            <person name="Gerber A."/>
            <person name="Zaha A."/>
            <person name="Thompson C."/>
            <person name="Bartholomeu D.C."/>
            <person name="Luckemeyer D.D."/>
            <person name="Bahia D."/>
            <person name="Loreto E."/>
            <person name="Prestes E.B."/>
            <person name="Lima F.M."/>
            <person name="Rodrigues-Luiz G."/>
            <person name="Vallejo G.A."/>
            <person name="Filho J.F."/>
            <person name="Monteiro K.M."/>
            <person name="Tyler K.M."/>
            <person name="de Almeida L.G."/>
            <person name="Ortiz M.F."/>
            <person name="Siervo M.A."/>
            <person name="de Moraes M.H."/>
            <person name="Cunha O.L."/>
            <person name="Mendonca-Neto R."/>
            <person name="Silva R."/>
            <person name="Teixeira S.M."/>
            <person name="Murta S.M."/>
            <person name="Sincero T.C."/>
            <person name="Mendes T.A."/>
            <person name="Urmenyi T.P."/>
            <person name="Silva V.G."/>
            <person name="da Rocha W.D."/>
            <person name="Andersson B."/>
            <person name="Romanha A.J."/>
            <person name="Steindel M."/>
            <person name="de Vasconcelos A.T."/>
            <person name="Grisard E.C."/>
        </authorList>
    </citation>
    <scope>NUCLEOTIDE SEQUENCE [LARGE SCALE GENOMIC DNA]</scope>
    <source>
        <strain evidence="2 3">SC58</strain>
    </source>
</reference>
<dbReference type="InterPro" id="IPR014851">
    <property type="entry name" value="BCS1_N"/>
</dbReference>
<name>A0A061J880_TRYRA</name>